<comment type="similarity">
    <text evidence="1">Belongs to the short-chain dehydrogenases/reductases (SDR) family.</text>
</comment>
<dbReference type="PANTHER" id="PTHR24320">
    <property type="entry name" value="RETINOL DEHYDROGENASE"/>
    <property type="match status" value="1"/>
</dbReference>
<accession>A0A841ABM4</accession>
<dbReference type="SUPFAM" id="SSF51735">
    <property type="entry name" value="NAD(P)-binding Rossmann-fold domains"/>
    <property type="match status" value="1"/>
</dbReference>
<proteinExistence type="inferred from homology"/>
<dbReference type="Gene3D" id="3.40.50.720">
    <property type="entry name" value="NAD(P)-binding Rossmann-like Domain"/>
    <property type="match status" value="1"/>
</dbReference>
<evidence type="ECO:0000313" key="4">
    <source>
        <dbReference type="Proteomes" id="UP000588158"/>
    </source>
</evidence>
<evidence type="ECO:0000256" key="2">
    <source>
        <dbReference type="ARBA" id="ARBA00023002"/>
    </source>
</evidence>
<organism evidence="3 4">
    <name type="scientific">Brachybacterium aquaticum</name>
    <dbReference type="NCBI Taxonomy" id="1432564"/>
    <lineage>
        <taxon>Bacteria</taxon>
        <taxon>Bacillati</taxon>
        <taxon>Actinomycetota</taxon>
        <taxon>Actinomycetes</taxon>
        <taxon>Micrococcales</taxon>
        <taxon>Dermabacteraceae</taxon>
        <taxon>Brachybacterium</taxon>
    </lineage>
</organism>
<gene>
    <name evidence="3" type="ORF">HNR70_001160</name>
</gene>
<dbReference type="GO" id="GO:0016491">
    <property type="term" value="F:oxidoreductase activity"/>
    <property type="evidence" value="ECO:0007669"/>
    <property type="project" value="UniProtKB-KW"/>
</dbReference>
<name>A0A841ABM4_9MICO</name>
<keyword evidence="4" id="KW-1185">Reference proteome</keyword>
<protein>
    <submittedName>
        <fullName evidence="3">NAD(P)-dependent dehydrogenase (Short-subunit alcohol dehydrogenase family)</fullName>
    </submittedName>
</protein>
<dbReference type="EMBL" id="JACHLZ010000001">
    <property type="protein sequence ID" value="MBB5831347.1"/>
    <property type="molecule type" value="Genomic_DNA"/>
</dbReference>
<dbReference type="AlphaFoldDB" id="A0A841ABM4"/>
<reference evidence="3 4" key="1">
    <citation type="submission" date="2020-08" db="EMBL/GenBank/DDBJ databases">
        <title>Sequencing the genomes of 1000 actinobacteria strains.</title>
        <authorList>
            <person name="Klenk H.-P."/>
        </authorList>
    </citation>
    <scope>NUCLEOTIDE SEQUENCE [LARGE SCALE GENOMIC DNA]</scope>
    <source>
        <strain evidence="3 4">DSM 28796</strain>
    </source>
</reference>
<evidence type="ECO:0000256" key="1">
    <source>
        <dbReference type="ARBA" id="ARBA00006484"/>
    </source>
</evidence>
<evidence type="ECO:0000313" key="3">
    <source>
        <dbReference type="EMBL" id="MBB5831347.1"/>
    </source>
</evidence>
<comment type="caution">
    <text evidence="3">The sequence shown here is derived from an EMBL/GenBank/DDBJ whole genome shotgun (WGS) entry which is preliminary data.</text>
</comment>
<keyword evidence="2" id="KW-0560">Oxidoreductase</keyword>
<dbReference type="PANTHER" id="PTHR24320:SF152">
    <property type="entry name" value="SHORT-CHAIN DEHYDROGENASE_REDUCTASE FAMILY PROTEIN"/>
    <property type="match status" value="1"/>
</dbReference>
<dbReference type="InterPro" id="IPR036291">
    <property type="entry name" value="NAD(P)-bd_dom_sf"/>
</dbReference>
<dbReference type="Proteomes" id="UP000588158">
    <property type="component" value="Unassembled WGS sequence"/>
</dbReference>
<sequence>MRVFAAQALEFLGGARLDALVLNAGIIRPDAQGRSADGFETTFAVNHLAHFLLLRLLQPSLAPGGVVVLTSSGTHDPALGAELVPPRHAEAALLAHPEFDPGLERRPHRAGQQAYTASKLCAVLTVRALALGAGSPAPSEELRALAFDPGQVFGTGLAGALPLPRRIAWALMGTGVLGELLRRIGPSTMNSREDAGRVLAGLALGARPPGRPPDGGGDRSYVALRRGRAAWAAPSVLARDDEAALRLWRDSDRLVGTSPTAL</sequence>